<evidence type="ECO:0000256" key="1">
    <source>
        <dbReference type="SAM" id="MobiDB-lite"/>
    </source>
</evidence>
<keyword evidence="3" id="KW-1185">Reference proteome</keyword>
<protein>
    <submittedName>
        <fullName evidence="2">Uncharacterized protein</fullName>
    </submittedName>
</protein>
<proteinExistence type="predicted"/>
<feature type="compositionally biased region" description="Basic and acidic residues" evidence="1">
    <location>
        <begin position="26"/>
        <end position="48"/>
    </location>
</feature>
<feature type="region of interest" description="Disordered" evidence="1">
    <location>
        <begin position="18"/>
        <end position="71"/>
    </location>
</feature>
<evidence type="ECO:0000313" key="3">
    <source>
        <dbReference type="Proteomes" id="UP001159641"/>
    </source>
</evidence>
<reference evidence="2 3" key="1">
    <citation type="submission" date="2022-11" db="EMBL/GenBank/DDBJ databases">
        <title>Whole genome sequence of Eschrichtius robustus ER-17-0199.</title>
        <authorList>
            <person name="Bruniche-Olsen A."/>
            <person name="Black A.N."/>
            <person name="Fields C.J."/>
            <person name="Walden K."/>
            <person name="Dewoody J.A."/>
        </authorList>
    </citation>
    <scope>NUCLEOTIDE SEQUENCE [LARGE SCALE GENOMIC DNA]</scope>
    <source>
        <strain evidence="2">ER-17-0199</strain>
        <tissue evidence="2">Blubber</tissue>
    </source>
</reference>
<accession>A0AB34HK95</accession>
<dbReference type="AlphaFoldDB" id="A0AB34HK95"/>
<gene>
    <name evidence="2" type="ORF">J1605_000206</name>
</gene>
<feature type="region of interest" description="Disordered" evidence="1">
    <location>
        <begin position="118"/>
        <end position="169"/>
    </location>
</feature>
<sequence>MYKVCLRRVLRDPACWGRTRAAAPSSREEEGGGRRSGREGVVGMRREGAAPTSSARAVQAASRTSAKPGSIATLRGAPSALLCEWDPPRPCSAGVAAAAAVSCGPALALLRVLSPTAAEETDRAVARRRGSEPGESADPAQPARHPRETPSGAAGELRPLGREGPAPPAPTALQGCCGHCSMEESLAHLSLRVSVALDWVTHIGYIGSQISRLFYAECC</sequence>
<feature type="compositionally biased region" description="Basic and acidic residues" evidence="1">
    <location>
        <begin position="120"/>
        <end position="132"/>
    </location>
</feature>
<dbReference type="EMBL" id="JAIQCJ010001016">
    <property type="protein sequence ID" value="KAJ8793211.1"/>
    <property type="molecule type" value="Genomic_DNA"/>
</dbReference>
<comment type="caution">
    <text evidence="2">The sequence shown here is derived from an EMBL/GenBank/DDBJ whole genome shotgun (WGS) entry which is preliminary data.</text>
</comment>
<name>A0AB34HK95_ESCRO</name>
<evidence type="ECO:0000313" key="2">
    <source>
        <dbReference type="EMBL" id="KAJ8793211.1"/>
    </source>
</evidence>
<organism evidence="2 3">
    <name type="scientific">Eschrichtius robustus</name>
    <name type="common">California gray whale</name>
    <name type="synonym">Eschrichtius gibbosus</name>
    <dbReference type="NCBI Taxonomy" id="9764"/>
    <lineage>
        <taxon>Eukaryota</taxon>
        <taxon>Metazoa</taxon>
        <taxon>Chordata</taxon>
        <taxon>Craniata</taxon>
        <taxon>Vertebrata</taxon>
        <taxon>Euteleostomi</taxon>
        <taxon>Mammalia</taxon>
        <taxon>Eutheria</taxon>
        <taxon>Laurasiatheria</taxon>
        <taxon>Artiodactyla</taxon>
        <taxon>Whippomorpha</taxon>
        <taxon>Cetacea</taxon>
        <taxon>Mysticeti</taxon>
        <taxon>Eschrichtiidae</taxon>
        <taxon>Eschrichtius</taxon>
    </lineage>
</organism>
<feature type="compositionally biased region" description="Polar residues" evidence="1">
    <location>
        <begin position="51"/>
        <end position="67"/>
    </location>
</feature>
<dbReference type="Proteomes" id="UP001159641">
    <property type="component" value="Unassembled WGS sequence"/>
</dbReference>